<name>A0A167GK68_9GAMM</name>
<proteinExistence type="predicted"/>
<organism evidence="1 2">
    <name type="scientific">Pseudoalteromonas luteoviolacea NCIMB 1942</name>
    <dbReference type="NCBI Taxonomy" id="1365253"/>
    <lineage>
        <taxon>Bacteria</taxon>
        <taxon>Pseudomonadati</taxon>
        <taxon>Pseudomonadota</taxon>
        <taxon>Gammaproteobacteria</taxon>
        <taxon>Alteromonadales</taxon>
        <taxon>Pseudoalteromonadaceae</taxon>
        <taxon>Pseudoalteromonas</taxon>
    </lineage>
</organism>
<reference evidence="1 2" key="1">
    <citation type="submission" date="2013-07" db="EMBL/GenBank/DDBJ databases">
        <title>Comparative Genomic and Metabolomic Analysis of Twelve Strains of Pseudoalteromonas luteoviolacea.</title>
        <authorList>
            <person name="Vynne N.G."/>
            <person name="Mansson M."/>
            <person name="Gram L."/>
        </authorList>
    </citation>
    <scope>NUCLEOTIDE SEQUENCE [LARGE SCALE GENOMIC DNA]</scope>
    <source>
        <strain evidence="1 2">NCIMB 1942</strain>
    </source>
</reference>
<evidence type="ECO:0000313" key="2">
    <source>
        <dbReference type="Proteomes" id="UP000076587"/>
    </source>
</evidence>
<dbReference type="PANTHER" id="PTHR35404">
    <property type="entry name" value="TRANSPOSASE OF TN10"/>
    <property type="match status" value="1"/>
</dbReference>
<comment type="caution">
    <text evidence="1">The sequence shown here is derived from an EMBL/GenBank/DDBJ whole genome shotgun (WGS) entry which is preliminary data.</text>
</comment>
<feature type="non-terminal residue" evidence="1">
    <location>
        <position position="85"/>
    </location>
</feature>
<evidence type="ECO:0000313" key="1">
    <source>
        <dbReference type="EMBL" id="KZN55566.1"/>
    </source>
</evidence>
<sequence length="85" mass="9509">MIAKQVLSKCLSIVTPKMHKVRRASLFSAIESTMSGAALSVTGIGRNIDSAAKEKHRIKRADRLCNNSHIHREIDAIYTRMTFLL</sequence>
<dbReference type="PATRIC" id="fig|1365253.3.peg.892"/>
<dbReference type="PANTHER" id="PTHR35404:SF8">
    <property type="entry name" value="TRANSPOSASE OF TN10"/>
    <property type="match status" value="1"/>
</dbReference>
<protein>
    <submittedName>
        <fullName evidence="1">Uncharacterized protein</fullName>
    </submittedName>
</protein>
<dbReference type="AlphaFoldDB" id="A0A167GK68"/>
<dbReference type="EMBL" id="AUXT01000051">
    <property type="protein sequence ID" value="KZN55566.1"/>
    <property type="molecule type" value="Genomic_DNA"/>
</dbReference>
<gene>
    <name evidence="1" type="ORF">N482_24250</name>
</gene>
<accession>A0A167GK68</accession>
<dbReference type="Proteomes" id="UP000076587">
    <property type="component" value="Unassembled WGS sequence"/>
</dbReference>